<keyword evidence="5" id="KW-1185">Reference proteome</keyword>
<dbReference type="EMBL" id="BQKM01000015">
    <property type="protein sequence ID" value="GJN55006.1"/>
    <property type="molecule type" value="Genomic_DNA"/>
</dbReference>
<keyword evidence="1" id="KW-0732">Signal</keyword>
<dbReference type="Pfam" id="PF11006">
    <property type="entry name" value="DUF2845"/>
    <property type="match status" value="1"/>
</dbReference>
<dbReference type="RefSeq" id="WP_111260155.1">
    <property type="nucleotide sequence ID" value="NZ_AP023189.1"/>
</dbReference>
<reference evidence="2 4" key="1">
    <citation type="submission" date="2020-05" db="EMBL/GenBank/DDBJ databases">
        <title>Characterization of novel class B3 metallo-beta-lactamase from novel Pseudomonas species.</title>
        <authorList>
            <person name="Yamada K."/>
            <person name="Aoki K."/>
            <person name="Ishii Y."/>
        </authorList>
    </citation>
    <scope>NUCLEOTIDE SEQUENCE [LARGE SCALE GENOMIC DNA]</scope>
    <source>
        <strain evidence="2 4">TUM18999</strain>
        <strain evidence="3 5">TUM20286</strain>
    </source>
</reference>
<evidence type="ECO:0000313" key="3">
    <source>
        <dbReference type="EMBL" id="GJN55006.1"/>
    </source>
</evidence>
<dbReference type="InterPro" id="IPR021268">
    <property type="entry name" value="DUF2845"/>
</dbReference>
<accession>A0A6J4EBC1</accession>
<feature type="signal peptide" evidence="1">
    <location>
        <begin position="1"/>
        <end position="25"/>
    </location>
</feature>
<dbReference type="EMBL" id="AP023189">
    <property type="protein sequence ID" value="BCG27072.1"/>
    <property type="molecule type" value="Genomic_DNA"/>
</dbReference>
<evidence type="ECO:0000313" key="5">
    <source>
        <dbReference type="Proteomes" id="UP001054892"/>
    </source>
</evidence>
<sequence length="107" mass="11801">MTEAFVKILPLLALPLLLAAASAQASSTLRCEGGGLISQDDSTSQVQRKCGDPASRSSLGYREKVDRYGNTSEVLVEEWVYGPRNGMYQYLRFEGNKLIKIESKRGD</sequence>
<feature type="chain" id="PRO_5026857962" description="DUF2845 domain-containing protein" evidence="1">
    <location>
        <begin position="26"/>
        <end position="107"/>
    </location>
</feature>
<name>A0A6J4EBC1_9PSED</name>
<dbReference type="KEGG" id="ptw:TUM18999_52630"/>
<gene>
    <name evidence="2" type="ORF">TUM18999_52630</name>
    <name evidence="3" type="ORF">TUM20286_47580</name>
</gene>
<evidence type="ECO:0000256" key="1">
    <source>
        <dbReference type="SAM" id="SignalP"/>
    </source>
</evidence>
<organism evidence="2 4">
    <name type="scientific">Pseudomonas tohonis</name>
    <dbReference type="NCBI Taxonomy" id="2725477"/>
    <lineage>
        <taxon>Bacteria</taxon>
        <taxon>Pseudomonadati</taxon>
        <taxon>Pseudomonadota</taxon>
        <taxon>Gammaproteobacteria</taxon>
        <taxon>Pseudomonadales</taxon>
        <taxon>Pseudomonadaceae</taxon>
        <taxon>Pseudomonas</taxon>
    </lineage>
</organism>
<proteinExistence type="predicted"/>
<dbReference type="Proteomes" id="UP001054892">
    <property type="component" value="Unassembled WGS sequence"/>
</dbReference>
<evidence type="ECO:0000313" key="4">
    <source>
        <dbReference type="Proteomes" id="UP000509383"/>
    </source>
</evidence>
<evidence type="ECO:0000313" key="2">
    <source>
        <dbReference type="EMBL" id="BCG27072.1"/>
    </source>
</evidence>
<protein>
    <recommendedName>
        <fullName evidence="6">DUF2845 domain-containing protein</fullName>
    </recommendedName>
</protein>
<dbReference type="Proteomes" id="UP000509383">
    <property type="component" value="Chromosome"/>
</dbReference>
<dbReference type="AlphaFoldDB" id="A0A6J4EBC1"/>
<evidence type="ECO:0008006" key="6">
    <source>
        <dbReference type="Google" id="ProtNLM"/>
    </source>
</evidence>